<name>A0A1I8NDD8_MUSDO</name>
<dbReference type="SUPFAM" id="SSF81301">
    <property type="entry name" value="Nucleotidyltransferase"/>
    <property type="match status" value="1"/>
</dbReference>
<evidence type="ECO:0000313" key="14">
    <source>
        <dbReference type="RefSeq" id="XP_005183141.1"/>
    </source>
</evidence>
<feature type="domain" description="Poly A polymerase head" evidence="10">
    <location>
        <begin position="89"/>
        <end position="212"/>
    </location>
</feature>
<dbReference type="GO" id="GO:1990180">
    <property type="term" value="P:mitochondrial tRNA 3'-end processing"/>
    <property type="evidence" value="ECO:0007669"/>
    <property type="project" value="TreeGrafter"/>
</dbReference>
<reference evidence="14 15" key="2">
    <citation type="submission" date="2025-04" db="UniProtKB">
        <authorList>
            <consortium name="RefSeq"/>
        </authorList>
    </citation>
    <scope>IDENTIFICATION</scope>
    <source>
        <strain evidence="14 15">Aabys</strain>
    </source>
</reference>
<evidence type="ECO:0000313" key="13">
    <source>
        <dbReference type="Proteomes" id="UP001652621"/>
    </source>
</evidence>
<dbReference type="RefSeq" id="XP_019892150.1">
    <property type="nucleotide sequence ID" value="XM_020036591.1"/>
</dbReference>
<keyword evidence="4" id="KW-0819">tRNA processing</keyword>
<dbReference type="Gene3D" id="3.30.460.10">
    <property type="entry name" value="Beta Polymerase, domain 2"/>
    <property type="match status" value="1"/>
</dbReference>
<evidence type="ECO:0000313" key="12">
    <source>
        <dbReference type="EnsemblMetazoa" id="MDOA014058-PA"/>
    </source>
</evidence>
<dbReference type="STRING" id="7370.A0A1I8NDD8"/>
<dbReference type="RefSeq" id="XP_005183141.1">
    <property type="nucleotide sequence ID" value="XM_005183084.3"/>
</dbReference>
<evidence type="ECO:0000259" key="11">
    <source>
        <dbReference type="Pfam" id="PF12627"/>
    </source>
</evidence>
<proteinExistence type="inferred from homology"/>
<dbReference type="InterPro" id="IPR050264">
    <property type="entry name" value="Bact_CCA-adding_enz_type3_sf"/>
</dbReference>
<gene>
    <name evidence="12" type="primary">101894162</name>
    <name evidence="14 15" type="synonym">LOC101894162</name>
</gene>
<dbReference type="GO" id="GO:0001680">
    <property type="term" value="P:tRNA 3'-terminal CCA addition"/>
    <property type="evidence" value="ECO:0007669"/>
    <property type="project" value="TreeGrafter"/>
</dbReference>
<keyword evidence="8" id="KW-0460">Magnesium</keyword>
<dbReference type="PANTHER" id="PTHR46173">
    <property type="entry name" value="CCA TRNA NUCLEOTIDYLTRANSFERASE 1, MITOCHONDRIAL"/>
    <property type="match status" value="1"/>
</dbReference>
<comment type="similarity">
    <text evidence="2 9">Belongs to the tRNA nucleotidyltransferase/poly(A) polymerase family.</text>
</comment>
<keyword evidence="9" id="KW-0694">RNA-binding</keyword>
<dbReference type="InterPro" id="IPR002646">
    <property type="entry name" value="PolA_pol_head_dom"/>
</dbReference>
<keyword evidence="7" id="KW-0547">Nucleotide-binding</keyword>
<feature type="domain" description="tRNA nucleotidyltransferase/poly(A) polymerase RNA and SrmB- binding" evidence="11">
    <location>
        <begin position="247"/>
        <end position="297"/>
    </location>
</feature>
<dbReference type="GO" id="GO:0016779">
    <property type="term" value="F:nucleotidyltransferase activity"/>
    <property type="evidence" value="ECO:0007669"/>
    <property type="project" value="UniProtKB-KW"/>
</dbReference>
<dbReference type="EnsemblMetazoa" id="MDOA014058-RA">
    <property type="protein sequence ID" value="MDOA014058-PA"/>
    <property type="gene ID" value="MDOA014058"/>
</dbReference>
<comment type="cofactor">
    <cofactor evidence="1">
        <name>Mg(2+)</name>
        <dbReference type="ChEBI" id="CHEBI:18420"/>
    </cofactor>
</comment>
<dbReference type="GO" id="GO:0000049">
    <property type="term" value="F:tRNA binding"/>
    <property type="evidence" value="ECO:0007669"/>
    <property type="project" value="TreeGrafter"/>
</dbReference>
<dbReference type="OrthoDB" id="445712at2759"/>
<evidence type="ECO:0000256" key="5">
    <source>
        <dbReference type="ARBA" id="ARBA00022695"/>
    </source>
</evidence>
<accession>A0A1I8NDD8</accession>
<dbReference type="GO" id="GO:0005739">
    <property type="term" value="C:mitochondrion"/>
    <property type="evidence" value="ECO:0007669"/>
    <property type="project" value="TreeGrafter"/>
</dbReference>
<dbReference type="PANTHER" id="PTHR46173:SF1">
    <property type="entry name" value="CCA TRNA NUCLEOTIDYLTRANSFERASE 1, MITOCHONDRIAL"/>
    <property type="match status" value="1"/>
</dbReference>
<dbReference type="GO" id="GO:0000166">
    <property type="term" value="F:nucleotide binding"/>
    <property type="evidence" value="ECO:0007669"/>
    <property type="project" value="UniProtKB-KW"/>
</dbReference>
<evidence type="ECO:0000256" key="8">
    <source>
        <dbReference type="ARBA" id="ARBA00022842"/>
    </source>
</evidence>
<dbReference type="GO" id="GO:0046872">
    <property type="term" value="F:metal ion binding"/>
    <property type="evidence" value="ECO:0007669"/>
    <property type="project" value="UniProtKB-KW"/>
</dbReference>
<dbReference type="InterPro" id="IPR032828">
    <property type="entry name" value="PolyA_RNA-bd"/>
</dbReference>
<evidence type="ECO:0000256" key="3">
    <source>
        <dbReference type="ARBA" id="ARBA00022679"/>
    </source>
</evidence>
<keyword evidence="6" id="KW-0479">Metal-binding</keyword>
<dbReference type="VEuPathDB" id="VectorBase:MDOMA2_020780"/>
<dbReference type="Proteomes" id="UP001652621">
    <property type="component" value="Unplaced"/>
</dbReference>
<sequence>MLIKNFCLVRNISRQFIGIEGVRRRHMSAAAAVTQSKPVKQFKLKVQGVPEKMRENPIVKKIDTPEFRSIFTAELETLVDLFKKYNYELRIAGGAVRDILMNIKPKDIDFATTATPDQMKEMFTAENVRMINTKGEKHGTITPRIDNKENFEVTTLRIDVRTDGRHAEVQFTTDWQLDANRRDLTINSMFLGFDGTVYDYFFGYEDLQKRRVVFVGDPAVRIQEDYLRILRYFRFYGRIAREANAHDEATLEAIRNNGNGLAGISGERIWSELQKIVVGNFAEDLVLQIVKCGLAPYCGLPNEPNIDEFKRLCGALKDFEKPHKPILLMTSLLNSVEDAIKMHERLKLSAFERDLALFVTQHRDKVDTEYTKLTDYYKLCVQPYTIKEYVEQLLKYKHKTEFYNILKSLVIPKFPVTGNMLNERGCPKSKKMGNILTQLKIIWAESSFTLSAEELLDKHLPKVLESLKSPIQSPSNKKMKTTN</sequence>
<dbReference type="CDD" id="cd05398">
    <property type="entry name" value="NT_ClassII-CCAase"/>
    <property type="match status" value="1"/>
</dbReference>
<keyword evidence="13" id="KW-1185">Reference proteome</keyword>
<keyword evidence="3 9" id="KW-0808">Transferase</keyword>
<protein>
    <submittedName>
        <fullName evidence="14 15">CCA tRNA nucleotidyltransferase 1, mitochondrial</fullName>
    </submittedName>
</protein>
<keyword evidence="5" id="KW-0548">Nucleotidyltransferase</keyword>
<evidence type="ECO:0000256" key="1">
    <source>
        <dbReference type="ARBA" id="ARBA00001946"/>
    </source>
</evidence>
<evidence type="ECO:0000256" key="4">
    <source>
        <dbReference type="ARBA" id="ARBA00022694"/>
    </source>
</evidence>
<dbReference type="Pfam" id="PF01743">
    <property type="entry name" value="PolyA_pol"/>
    <property type="match status" value="1"/>
</dbReference>
<dbReference type="SUPFAM" id="SSF81891">
    <property type="entry name" value="Poly A polymerase C-terminal region-like"/>
    <property type="match status" value="1"/>
</dbReference>
<evidence type="ECO:0000256" key="7">
    <source>
        <dbReference type="ARBA" id="ARBA00022741"/>
    </source>
</evidence>
<evidence type="ECO:0000256" key="6">
    <source>
        <dbReference type="ARBA" id="ARBA00022723"/>
    </source>
</evidence>
<dbReference type="KEGG" id="mde:101894162"/>
<evidence type="ECO:0000256" key="9">
    <source>
        <dbReference type="RuleBase" id="RU003953"/>
    </source>
</evidence>
<dbReference type="eggNOG" id="KOG2159">
    <property type="taxonomic scope" value="Eukaryota"/>
</dbReference>
<reference evidence="12" key="1">
    <citation type="submission" date="2020-05" db="UniProtKB">
        <authorList>
            <consortium name="EnsemblMetazoa"/>
        </authorList>
    </citation>
    <scope>IDENTIFICATION</scope>
    <source>
        <strain evidence="12">Aabys</strain>
    </source>
</reference>
<dbReference type="GeneID" id="101894162"/>
<dbReference type="InterPro" id="IPR043519">
    <property type="entry name" value="NT_sf"/>
</dbReference>
<evidence type="ECO:0000259" key="10">
    <source>
        <dbReference type="Pfam" id="PF01743"/>
    </source>
</evidence>
<dbReference type="Gene3D" id="1.10.3090.10">
    <property type="entry name" value="cca-adding enzyme, domain 2"/>
    <property type="match status" value="1"/>
</dbReference>
<evidence type="ECO:0000256" key="2">
    <source>
        <dbReference type="ARBA" id="ARBA00007265"/>
    </source>
</evidence>
<dbReference type="Pfam" id="PF12627">
    <property type="entry name" value="PolyA_pol_RNAbd"/>
    <property type="match status" value="1"/>
</dbReference>
<evidence type="ECO:0000313" key="15">
    <source>
        <dbReference type="RefSeq" id="XP_019892150.1"/>
    </source>
</evidence>
<dbReference type="VEuPathDB" id="VectorBase:MDOA014058"/>
<dbReference type="AlphaFoldDB" id="A0A1I8NDD8"/>
<organism evidence="12">
    <name type="scientific">Musca domestica</name>
    <name type="common">House fly</name>
    <dbReference type="NCBI Taxonomy" id="7370"/>
    <lineage>
        <taxon>Eukaryota</taxon>
        <taxon>Metazoa</taxon>
        <taxon>Ecdysozoa</taxon>
        <taxon>Arthropoda</taxon>
        <taxon>Hexapoda</taxon>
        <taxon>Insecta</taxon>
        <taxon>Pterygota</taxon>
        <taxon>Neoptera</taxon>
        <taxon>Endopterygota</taxon>
        <taxon>Diptera</taxon>
        <taxon>Brachycera</taxon>
        <taxon>Muscomorpha</taxon>
        <taxon>Muscoidea</taxon>
        <taxon>Muscidae</taxon>
        <taxon>Musca</taxon>
    </lineage>
</organism>